<keyword evidence="4" id="KW-0010">Activator</keyword>
<dbReference type="GO" id="GO:0016592">
    <property type="term" value="C:mediator complex"/>
    <property type="evidence" value="ECO:0007669"/>
    <property type="project" value="TreeGrafter"/>
</dbReference>
<keyword evidence="6" id="KW-0539">Nucleus</keyword>
<comment type="similarity">
    <text evidence="2">Belongs to the Mediator complex subunit 16 family.</text>
</comment>
<proteinExistence type="inferred from homology"/>
<dbReference type="SUPFAM" id="SSF50978">
    <property type="entry name" value="WD40 repeat-like"/>
    <property type="match status" value="1"/>
</dbReference>
<dbReference type="STRING" id="658196.A0A397T1I3"/>
<reference evidence="7 8" key="1">
    <citation type="submission" date="2018-06" db="EMBL/GenBank/DDBJ databases">
        <title>Comparative genomics reveals the genomic features of Rhizophagus irregularis, R. cerebriforme, R. diaphanum and Gigaspora rosea, and their symbiotic lifestyle signature.</title>
        <authorList>
            <person name="Morin E."/>
            <person name="San Clemente H."/>
            <person name="Chen E.C.H."/>
            <person name="De La Providencia I."/>
            <person name="Hainaut M."/>
            <person name="Kuo A."/>
            <person name="Kohler A."/>
            <person name="Murat C."/>
            <person name="Tang N."/>
            <person name="Roy S."/>
            <person name="Loubradou J."/>
            <person name="Henrissat B."/>
            <person name="Grigoriev I.V."/>
            <person name="Corradi N."/>
            <person name="Roux C."/>
            <person name="Martin F.M."/>
        </authorList>
    </citation>
    <scope>NUCLEOTIDE SEQUENCE [LARGE SCALE GENOMIC DNA]</scope>
    <source>
        <strain evidence="7 8">DAOM 227022</strain>
    </source>
</reference>
<protein>
    <submittedName>
        <fullName evidence="7">Uncharacterized protein</fullName>
    </submittedName>
</protein>
<keyword evidence="3" id="KW-0805">Transcription regulation</keyword>
<evidence type="ECO:0000313" key="7">
    <source>
        <dbReference type="EMBL" id="RIA92033.1"/>
    </source>
</evidence>
<evidence type="ECO:0000256" key="6">
    <source>
        <dbReference type="ARBA" id="ARBA00023242"/>
    </source>
</evidence>
<comment type="subcellular location">
    <subcellularLocation>
        <location evidence="1">Nucleus</location>
    </subcellularLocation>
</comment>
<dbReference type="GO" id="GO:0045893">
    <property type="term" value="P:positive regulation of DNA-templated transcription"/>
    <property type="evidence" value="ECO:0007669"/>
    <property type="project" value="TreeGrafter"/>
</dbReference>
<keyword evidence="5" id="KW-0804">Transcription</keyword>
<dbReference type="EMBL" id="QKYT01000137">
    <property type="protein sequence ID" value="RIA92033.1"/>
    <property type="molecule type" value="Genomic_DNA"/>
</dbReference>
<evidence type="ECO:0000256" key="1">
    <source>
        <dbReference type="ARBA" id="ARBA00004123"/>
    </source>
</evidence>
<dbReference type="InterPro" id="IPR036322">
    <property type="entry name" value="WD40_repeat_dom_sf"/>
</dbReference>
<dbReference type="Gene3D" id="2.130.10.10">
    <property type="entry name" value="YVTN repeat-like/Quinoprotein amine dehydrogenase"/>
    <property type="match status" value="1"/>
</dbReference>
<dbReference type="Proteomes" id="UP000265703">
    <property type="component" value="Unassembled WGS sequence"/>
</dbReference>
<evidence type="ECO:0000256" key="5">
    <source>
        <dbReference type="ARBA" id="ARBA00023163"/>
    </source>
</evidence>
<dbReference type="InterPro" id="IPR015943">
    <property type="entry name" value="WD40/YVTN_repeat-like_dom_sf"/>
</dbReference>
<keyword evidence="8" id="KW-1185">Reference proteome</keyword>
<accession>A0A397T1I3</accession>
<dbReference type="PANTHER" id="PTHR13224">
    <property type="entry name" value="THYROID HORMONE RECEPTOR-ASSOCIATED PROTEIN-RELATED"/>
    <property type="match status" value="1"/>
</dbReference>
<organism evidence="7 8">
    <name type="scientific">Glomus cerebriforme</name>
    <dbReference type="NCBI Taxonomy" id="658196"/>
    <lineage>
        <taxon>Eukaryota</taxon>
        <taxon>Fungi</taxon>
        <taxon>Fungi incertae sedis</taxon>
        <taxon>Mucoromycota</taxon>
        <taxon>Glomeromycotina</taxon>
        <taxon>Glomeromycetes</taxon>
        <taxon>Glomerales</taxon>
        <taxon>Glomeraceae</taxon>
        <taxon>Glomus</taxon>
    </lineage>
</organism>
<name>A0A397T1I3_9GLOM</name>
<dbReference type="InterPro" id="IPR048338">
    <property type="entry name" value="Mediator_Med16"/>
</dbReference>
<gene>
    <name evidence="7" type="ORF">C1645_89999</name>
</gene>
<dbReference type="AlphaFoldDB" id="A0A397T1I3"/>
<comment type="caution">
    <text evidence="7">The sequence shown here is derived from an EMBL/GenBank/DDBJ whole genome shotgun (WGS) entry which is preliminary data.</text>
</comment>
<evidence type="ECO:0000256" key="4">
    <source>
        <dbReference type="ARBA" id="ARBA00023159"/>
    </source>
</evidence>
<evidence type="ECO:0000256" key="2">
    <source>
        <dbReference type="ARBA" id="ARBA00006543"/>
    </source>
</evidence>
<evidence type="ECO:0000313" key="8">
    <source>
        <dbReference type="Proteomes" id="UP000265703"/>
    </source>
</evidence>
<sequence>MTTLNATSTTSTLWSHPDTDTERLYYELCYRKAPRRIAWSTQNIIAWSPHSNNNSDTRFSRFFPNIGTFSPCRALDANGPAWTFTNEDHLSPFDRVENQHKFGDVITDLVWNQTGSALASIDQRGKIAIWTMNNFVNQWRCICNVNLGESVIEFTWLDSARLYSRVSVAQSSGYGKSSADYKRGSFKGPRNQFGEFAFITVTTDGKVAVWYQKGKKFFSKTITHLRYPSRRISHVDIILDSGNYFIM</sequence>
<dbReference type="PANTHER" id="PTHR13224:SF6">
    <property type="entry name" value="MEDIATOR OF RNA POLYMERASE II TRANSCRIPTION SUBUNIT 16"/>
    <property type="match status" value="1"/>
</dbReference>
<dbReference type="OrthoDB" id="4139168at2759"/>
<evidence type="ECO:0000256" key="3">
    <source>
        <dbReference type="ARBA" id="ARBA00023015"/>
    </source>
</evidence>